<gene>
    <name evidence="6" type="ORF">HB662_08130</name>
</gene>
<feature type="coiled-coil region" evidence="3">
    <location>
        <begin position="166"/>
        <end position="204"/>
    </location>
</feature>
<comment type="caution">
    <text evidence="6">The sequence shown here is derived from an EMBL/GenBank/DDBJ whole genome shotgun (WGS) entry which is preliminary data.</text>
</comment>
<feature type="domain" description="Methyl-accepting transducer" evidence="5">
    <location>
        <begin position="230"/>
        <end position="452"/>
    </location>
</feature>
<dbReference type="PANTHER" id="PTHR32089">
    <property type="entry name" value="METHYL-ACCEPTING CHEMOTAXIS PROTEIN MCPB"/>
    <property type="match status" value="1"/>
</dbReference>
<name>A0ABX1EXD8_9PROT</name>
<organism evidence="6 7">
    <name type="scientific">Falsiroseomonas frigidaquae</name>
    <dbReference type="NCBI Taxonomy" id="487318"/>
    <lineage>
        <taxon>Bacteria</taxon>
        <taxon>Pseudomonadati</taxon>
        <taxon>Pseudomonadota</taxon>
        <taxon>Alphaproteobacteria</taxon>
        <taxon>Acetobacterales</taxon>
        <taxon>Roseomonadaceae</taxon>
        <taxon>Falsiroseomonas</taxon>
    </lineage>
</organism>
<keyword evidence="1 2" id="KW-0807">Transducer</keyword>
<reference evidence="6 7" key="1">
    <citation type="submission" date="2020-03" db="EMBL/GenBank/DDBJ databases">
        <title>Roseomonas selenitidurans sp. nov. isolated from soil.</title>
        <authorList>
            <person name="Liu H."/>
        </authorList>
    </citation>
    <scope>NUCLEOTIDE SEQUENCE [LARGE SCALE GENOMIC DNA]</scope>
    <source>
        <strain evidence="6 7">JCM 15073</strain>
    </source>
</reference>
<dbReference type="SUPFAM" id="SSF58104">
    <property type="entry name" value="Methyl-accepting chemotaxis protein (MCP) signaling domain"/>
    <property type="match status" value="1"/>
</dbReference>
<keyword evidence="3" id="KW-0175">Coiled coil</keyword>
<dbReference type="Proteomes" id="UP000765160">
    <property type="component" value="Unassembled WGS sequence"/>
</dbReference>
<protein>
    <submittedName>
        <fullName evidence="6">Chemotaxis protein</fullName>
    </submittedName>
</protein>
<evidence type="ECO:0000313" key="7">
    <source>
        <dbReference type="Proteomes" id="UP000765160"/>
    </source>
</evidence>
<feature type="transmembrane region" description="Helical" evidence="4">
    <location>
        <begin position="12"/>
        <end position="33"/>
    </location>
</feature>
<sequence length="486" mass="49112">MNLDHIRRSSGRALLWLLVALAAITGPVAWLSGGEGLEVWGGAGLATTAALAALGAGLRDAAAPAARQMIAVALMVQVSVLVWVVAPWLRTDMHMAYFAALATLAGLVDRRAIILAAATVALHHTVLNELAPMAVFGGEGTLGRVALHAGILVAEAAALLMVLTYLERAAAAATAAEAETAAARQREEAERARKEAEKATAARLAQDMRLALAGQMEGEIGGCSRQLTFAARDLGSAAEGLAHAARTGTDAAQVAASATAEAAMDVQTVASAAEELAASVQEVTRQVASAASVARSAAERARNTDGIVTGLSEGAGRIHEVVRLIGAIASQTNLLALNATIEAARAGEAGKGFAVVAGEVKALAAQTAQATEEIGRQAGGIETATGEAVLAIRGIVEVVAELEQVSSAMAAAVEEQGSATQEIARTAQRVAQSTERASGAVSNAEGAIGATAKAVEQLEATARTLDSNADSLRTSLQATVAGLRAA</sequence>
<dbReference type="Pfam" id="PF00015">
    <property type="entry name" value="MCPsignal"/>
    <property type="match status" value="1"/>
</dbReference>
<feature type="transmembrane region" description="Helical" evidence="4">
    <location>
        <begin position="70"/>
        <end position="89"/>
    </location>
</feature>
<dbReference type="RefSeq" id="WP_168049010.1">
    <property type="nucleotide sequence ID" value="NZ_JAATJR010000002.1"/>
</dbReference>
<feature type="transmembrane region" description="Helical" evidence="4">
    <location>
        <begin position="39"/>
        <end position="58"/>
    </location>
</feature>
<dbReference type="PANTHER" id="PTHR32089:SF112">
    <property type="entry name" value="LYSOZYME-LIKE PROTEIN-RELATED"/>
    <property type="match status" value="1"/>
</dbReference>
<evidence type="ECO:0000259" key="5">
    <source>
        <dbReference type="PROSITE" id="PS50111"/>
    </source>
</evidence>
<evidence type="ECO:0000256" key="4">
    <source>
        <dbReference type="SAM" id="Phobius"/>
    </source>
</evidence>
<dbReference type="PROSITE" id="PS50111">
    <property type="entry name" value="CHEMOTAXIS_TRANSDUC_2"/>
    <property type="match status" value="1"/>
</dbReference>
<keyword evidence="4" id="KW-1133">Transmembrane helix</keyword>
<accession>A0ABX1EXD8</accession>
<dbReference type="InterPro" id="IPR004089">
    <property type="entry name" value="MCPsignal_dom"/>
</dbReference>
<keyword evidence="7" id="KW-1185">Reference proteome</keyword>
<evidence type="ECO:0000256" key="3">
    <source>
        <dbReference type="SAM" id="Coils"/>
    </source>
</evidence>
<dbReference type="Gene3D" id="1.10.287.950">
    <property type="entry name" value="Methyl-accepting chemotaxis protein"/>
    <property type="match status" value="1"/>
</dbReference>
<keyword evidence="4" id="KW-0812">Transmembrane</keyword>
<dbReference type="SMART" id="SM00283">
    <property type="entry name" value="MA"/>
    <property type="match status" value="1"/>
</dbReference>
<evidence type="ECO:0000256" key="2">
    <source>
        <dbReference type="PROSITE-ProRule" id="PRU00284"/>
    </source>
</evidence>
<proteinExistence type="predicted"/>
<dbReference type="EMBL" id="JAAVTX010000002">
    <property type="protein sequence ID" value="NKE44742.1"/>
    <property type="molecule type" value="Genomic_DNA"/>
</dbReference>
<evidence type="ECO:0000256" key="1">
    <source>
        <dbReference type="ARBA" id="ARBA00023224"/>
    </source>
</evidence>
<keyword evidence="4" id="KW-0472">Membrane</keyword>
<evidence type="ECO:0000313" key="6">
    <source>
        <dbReference type="EMBL" id="NKE44742.1"/>
    </source>
</evidence>